<feature type="region of interest" description="Disordered" evidence="1">
    <location>
        <begin position="1"/>
        <end position="42"/>
    </location>
</feature>
<feature type="compositionally biased region" description="Basic and acidic residues" evidence="1">
    <location>
        <begin position="288"/>
        <end position="307"/>
    </location>
</feature>
<evidence type="ECO:0000313" key="2">
    <source>
        <dbReference type="EMBL" id="ACF88075.1"/>
    </source>
</evidence>
<organism evidence="2">
    <name type="scientific">Zea mays</name>
    <name type="common">Maize</name>
    <dbReference type="NCBI Taxonomy" id="4577"/>
    <lineage>
        <taxon>Eukaryota</taxon>
        <taxon>Viridiplantae</taxon>
        <taxon>Streptophyta</taxon>
        <taxon>Embryophyta</taxon>
        <taxon>Tracheophyta</taxon>
        <taxon>Spermatophyta</taxon>
        <taxon>Magnoliopsida</taxon>
        <taxon>Liliopsida</taxon>
        <taxon>Poales</taxon>
        <taxon>Poaceae</taxon>
        <taxon>PACMAD clade</taxon>
        <taxon>Panicoideae</taxon>
        <taxon>Andropogonodae</taxon>
        <taxon>Andropogoneae</taxon>
        <taxon>Tripsacinae</taxon>
        <taxon>Zea</taxon>
    </lineage>
</organism>
<sequence length="361" mass="41370">MLQQRDYGHPGEGRRDGAAAVHQRRAQPRAVRHHRAAQDDGRRHRRVLHQALHHLGAHARAGPDHRRPRHHGPAAHPLLRRRARLRLRPERGLRQHHHHGRPRVRLRLRLRLRPQDTAGVPGGATGLQRHVRRHRLRRRDQEPRPGQGPRERRRVPLLHRRPRPLQLQAGPALRRAQQQHPLRGQHEQRLLRLPADRLPPPRALLQDPRRLHHRLPGIPARAVRLHGAERQPGPVAAGPRHQAVPAQVRLRGAARPAGHQHRHAREPPHPHPRLRFLHPRRGLRQLRPQEGRREVQLRRPAPEEHRGGACQRLGGHPVRRRQPWCVAHALPSGRAHHLGPGNGFPSGGRLWRTAVAGAAPS</sequence>
<reference evidence="2" key="1">
    <citation type="journal article" date="2009" name="PLoS Genet.">
        <title>Sequencing, mapping, and analysis of 27,455 maize full-length cDNAs.</title>
        <authorList>
            <person name="Soderlund C."/>
            <person name="Descour A."/>
            <person name="Kudrna D."/>
            <person name="Bomhoff M."/>
            <person name="Boyd L."/>
            <person name="Currie J."/>
            <person name="Angelova A."/>
            <person name="Collura K."/>
            <person name="Wissotski M."/>
            <person name="Ashley E."/>
            <person name="Morrow D."/>
            <person name="Fernandes J."/>
            <person name="Walbot V."/>
            <person name="Yu Y."/>
        </authorList>
    </citation>
    <scope>NUCLEOTIDE SEQUENCE</scope>
    <source>
        <strain evidence="2">B73</strain>
    </source>
</reference>
<feature type="compositionally biased region" description="Basic residues" evidence="1">
    <location>
        <begin position="129"/>
        <end position="138"/>
    </location>
</feature>
<evidence type="ECO:0000256" key="1">
    <source>
        <dbReference type="SAM" id="MobiDB-lite"/>
    </source>
</evidence>
<proteinExistence type="evidence at transcript level"/>
<feature type="compositionally biased region" description="Basic residues" evidence="1">
    <location>
        <begin position="22"/>
        <end position="35"/>
    </location>
</feature>
<feature type="region of interest" description="Disordered" evidence="1">
    <location>
        <begin position="288"/>
        <end position="315"/>
    </location>
</feature>
<protein>
    <submittedName>
        <fullName evidence="2">Uncharacterized protein</fullName>
    </submittedName>
</protein>
<name>B4G132_MAIZE</name>
<feature type="compositionally biased region" description="Basic and acidic residues" evidence="1">
    <location>
        <begin position="1"/>
        <end position="17"/>
    </location>
</feature>
<feature type="region of interest" description="Disordered" evidence="1">
    <location>
        <begin position="113"/>
        <end position="157"/>
    </location>
</feature>
<dbReference type="ExpressionAtlas" id="B4G132">
    <property type="expression patterns" value="baseline and differential"/>
</dbReference>
<accession>B4G132</accession>
<dbReference type="EMBL" id="BT043070">
    <property type="protein sequence ID" value="ACF88075.1"/>
    <property type="molecule type" value="mRNA"/>
</dbReference>
<dbReference type="AlphaFoldDB" id="B4G132"/>